<evidence type="ECO:0000256" key="6">
    <source>
        <dbReference type="ARBA" id="ARBA00022840"/>
    </source>
</evidence>
<dbReference type="SMART" id="SM00487">
    <property type="entry name" value="DEXDc"/>
    <property type="match status" value="1"/>
</dbReference>
<gene>
    <name evidence="15" type="primary">dbpA</name>
    <name evidence="15" type="ORF">JYP50_05870</name>
</gene>
<dbReference type="PROSITE" id="PS51194">
    <property type="entry name" value="HELICASE_CTER"/>
    <property type="match status" value="1"/>
</dbReference>
<dbReference type="Pfam" id="PF00271">
    <property type="entry name" value="Helicase_C"/>
    <property type="match status" value="1"/>
</dbReference>
<dbReference type="InterPro" id="IPR014014">
    <property type="entry name" value="RNA_helicase_DEAD_Q_motif"/>
</dbReference>
<dbReference type="SMART" id="SM00490">
    <property type="entry name" value="HELICc"/>
    <property type="match status" value="1"/>
</dbReference>
<evidence type="ECO:0000259" key="13">
    <source>
        <dbReference type="PROSITE" id="PS51194"/>
    </source>
</evidence>
<dbReference type="PANTHER" id="PTHR47959:SF1">
    <property type="entry name" value="ATP-DEPENDENT RNA HELICASE DBPA"/>
    <property type="match status" value="1"/>
</dbReference>
<feature type="domain" description="DEAD-box RNA helicase Q" evidence="14">
    <location>
        <begin position="4"/>
        <end position="32"/>
    </location>
</feature>
<dbReference type="InterPro" id="IPR027417">
    <property type="entry name" value="P-loop_NTPase"/>
</dbReference>
<dbReference type="GO" id="GO:0003676">
    <property type="term" value="F:nucleic acid binding"/>
    <property type="evidence" value="ECO:0007669"/>
    <property type="project" value="InterPro"/>
</dbReference>
<evidence type="ECO:0000256" key="7">
    <source>
        <dbReference type="ARBA" id="ARBA00038437"/>
    </source>
</evidence>
<dbReference type="AlphaFoldDB" id="A0A939DDL2"/>
<dbReference type="GO" id="GO:0005524">
    <property type="term" value="F:ATP binding"/>
    <property type="evidence" value="ECO:0007669"/>
    <property type="project" value="UniProtKB-KW"/>
</dbReference>
<dbReference type="GO" id="GO:0003724">
    <property type="term" value="F:RNA helicase activity"/>
    <property type="evidence" value="ECO:0007669"/>
    <property type="project" value="UniProtKB-EC"/>
</dbReference>
<dbReference type="Pfam" id="PF03880">
    <property type="entry name" value="DbpA"/>
    <property type="match status" value="1"/>
</dbReference>
<keyword evidence="3 11" id="KW-0547">Nucleotide-binding</keyword>
<dbReference type="GO" id="GO:0005829">
    <property type="term" value="C:cytosol"/>
    <property type="evidence" value="ECO:0007669"/>
    <property type="project" value="TreeGrafter"/>
</dbReference>
<name>A0A939DDL2_9GAMM</name>
<dbReference type="Gene3D" id="3.40.50.300">
    <property type="entry name" value="P-loop containing nucleotide triphosphate hydrolases"/>
    <property type="match status" value="2"/>
</dbReference>
<dbReference type="InterPro" id="IPR044742">
    <property type="entry name" value="DEAD/DEAH_RhlB"/>
</dbReference>
<dbReference type="FunFam" id="3.40.50.300:FF:000108">
    <property type="entry name" value="ATP-dependent RNA helicase RhlE"/>
    <property type="match status" value="1"/>
</dbReference>
<evidence type="ECO:0000256" key="10">
    <source>
        <dbReference type="PROSITE-ProRule" id="PRU00552"/>
    </source>
</evidence>
<comment type="catalytic activity">
    <reaction evidence="8">
        <text>ATP + H2O = ADP + phosphate + H(+)</text>
        <dbReference type="Rhea" id="RHEA:13065"/>
        <dbReference type="ChEBI" id="CHEBI:15377"/>
        <dbReference type="ChEBI" id="CHEBI:15378"/>
        <dbReference type="ChEBI" id="CHEBI:30616"/>
        <dbReference type="ChEBI" id="CHEBI:43474"/>
        <dbReference type="ChEBI" id="CHEBI:456216"/>
        <dbReference type="EC" id="3.6.4.13"/>
    </reaction>
</comment>
<dbReference type="EMBL" id="JAFKCZ010000004">
    <property type="protein sequence ID" value="MBN7796104.1"/>
    <property type="molecule type" value="Genomic_DNA"/>
</dbReference>
<dbReference type="InterPro" id="IPR014001">
    <property type="entry name" value="Helicase_ATP-bd"/>
</dbReference>
<dbReference type="PROSITE" id="PS51192">
    <property type="entry name" value="HELICASE_ATP_BIND_1"/>
    <property type="match status" value="1"/>
</dbReference>
<dbReference type="PANTHER" id="PTHR47959">
    <property type="entry name" value="ATP-DEPENDENT RNA HELICASE RHLE-RELATED"/>
    <property type="match status" value="1"/>
</dbReference>
<reference evidence="15" key="1">
    <citation type="submission" date="2021-02" db="EMBL/GenBank/DDBJ databases">
        <title>PHA producing bacteria isolated from coastal sediment in Guangdong, Shenzhen.</title>
        <authorList>
            <person name="Zheng W."/>
            <person name="Yu S."/>
            <person name="Huang Y."/>
        </authorList>
    </citation>
    <scope>NUCLEOTIDE SEQUENCE</scope>
    <source>
        <strain evidence="15">TN14-10</strain>
    </source>
</reference>
<keyword evidence="5 11" id="KW-0347">Helicase</keyword>
<comment type="caution">
    <text evidence="15">The sequence shown here is derived from an EMBL/GenBank/DDBJ whole genome shotgun (WGS) entry which is preliminary data.</text>
</comment>
<feature type="domain" description="Helicase C-terminal" evidence="13">
    <location>
        <begin position="229"/>
        <end position="388"/>
    </location>
</feature>
<dbReference type="InterPro" id="IPR005580">
    <property type="entry name" value="DbpA/CsdA_RNA-bd_dom"/>
</dbReference>
<dbReference type="PROSITE" id="PS51195">
    <property type="entry name" value="Q_MOTIF"/>
    <property type="match status" value="1"/>
</dbReference>
<organism evidence="15 16">
    <name type="scientific">Parahaliea mediterranea</name>
    <dbReference type="NCBI Taxonomy" id="651086"/>
    <lineage>
        <taxon>Bacteria</taxon>
        <taxon>Pseudomonadati</taxon>
        <taxon>Pseudomonadota</taxon>
        <taxon>Gammaproteobacteria</taxon>
        <taxon>Cellvibrionales</taxon>
        <taxon>Halieaceae</taxon>
        <taxon>Parahaliea</taxon>
    </lineage>
</organism>
<keyword evidence="4 11" id="KW-0378">Hydrolase</keyword>
<evidence type="ECO:0000313" key="16">
    <source>
        <dbReference type="Proteomes" id="UP000664303"/>
    </source>
</evidence>
<keyword evidence="6 11" id="KW-0067">ATP-binding</keyword>
<evidence type="ECO:0000256" key="1">
    <source>
        <dbReference type="ARBA" id="ARBA00012552"/>
    </source>
</evidence>
<feature type="domain" description="Helicase ATP-binding" evidence="12">
    <location>
        <begin position="35"/>
        <end position="206"/>
    </location>
</feature>
<evidence type="ECO:0000256" key="9">
    <source>
        <dbReference type="ARBA" id="ARBA00074363"/>
    </source>
</evidence>
<dbReference type="InterPro" id="IPR011545">
    <property type="entry name" value="DEAD/DEAH_box_helicase_dom"/>
</dbReference>
<dbReference type="Proteomes" id="UP000664303">
    <property type="component" value="Unassembled WGS sequence"/>
</dbReference>
<dbReference type="InterPro" id="IPR050079">
    <property type="entry name" value="DEAD_box_RNA_helicase"/>
</dbReference>
<evidence type="ECO:0000259" key="14">
    <source>
        <dbReference type="PROSITE" id="PS51195"/>
    </source>
</evidence>
<dbReference type="InterPro" id="IPR000629">
    <property type="entry name" value="RNA-helicase_DEAD-box_CS"/>
</dbReference>
<dbReference type="Gene3D" id="3.30.70.330">
    <property type="match status" value="1"/>
</dbReference>
<sequence>MADLPFSNLSLPRAQLENLERLGYRTMTPIQAAALPLAFAGRDLIARAKTGSGKTAAFSLPLLDKLNPRDFGTQALVLCPTRELATQVADEIRRLARYRQNIKVVTLCGGQSIGPQIGSLEHGAHIVVGTPGRIGDHLRKTTLNLARIKTLVLDEADRMLEMGFIDDIRAIVEHTPASRQTLLFSATYPEDIQTLSRQFQREPEQVSLESLHGEEHIEQHFFICQNNRQLEGLVTLLSHFHPQAAVVFCNTKQRVRDVTAHLAQAGINALALHGDMEQRDRDQVLIQFRQQSCSVLVATDVAARGLDIDDLPAVINFELPRNAEVYVHRVGRTGRAGKAGLALSLFADTERYKLDSIGDYTGRECAFEAIDTLAAGGDSMPPPPFATLCIAGGRKHKIRPGDILGALTGDAGIAGAAIGKIQVTDFAAYVAVERAEADKALGRLINGKIKGRKFKVRRL</sequence>
<evidence type="ECO:0000256" key="3">
    <source>
        <dbReference type="ARBA" id="ARBA00022741"/>
    </source>
</evidence>
<dbReference type="PROSITE" id="PS00039">
    <property type="entry name" value="DEAD_ATP_HELICASE"/>
    <property type="match status" value="1"/>
</dbReference>
<evidence type="ECO:0000259" key="12">
    <source>
        <dbReference type="PROSITE" id="PS51192"/>
    </source>
</evidence>
<evidence type="ECO:0000256" key="5">
    <source>
        <dbReference type="ARBA" id="ARBA00022806"/>
    </source>
</evidence>
<dbReference type="SUPFAM" id="SSF52540">
    <property type="entry name" value="P-loop containing nucleoside triphosphate hydrolases"/>
    <property type="match status" value="1"/>
</dbReference>
<feature type="short sequence motif" description="Q motif" evidence="10">
    <location>
        <begin position="4"/>
        <end position="32"/>
    </location>
</feature>
<dbReference type="CDD" id="cd12501">
    <property type="entry name" value="RRM_EcDbpA_like"/>
    <property type="match status" value="1"/>
</dbReference>
<evidence type="ECO:0000313" key="15">
    <source>
        <dbReference type="EMBL" id="MBN7796104.1"/>
    </source>
</evidence>
<dbReference type="GO" id="GO:0042255">
    <property type="term" value="P:ribosome assembly"/>
    <property type="evidence" value="ECO:0007669"/>
    <property type="project" value="UniProtKB-ARBA"/>
</dbReference>
<dbReference type="CDD" id="cd00268">
    <property type="entry name" value="DEADc"/>
    <property type="match status" value="1"/>
</dbReference>
<evidence type="ECO:0000256" key="11">
    <source>
        <dbReference type="RuleBase" id="RU000492"/>
    </source>
</evidence>
<dbReference type="NCBIfam" id="NF008744">
    <property type="entry name" value="PRK11776.1"/>
    <property type="match status" value="1"/>
</dbReference>
<evidence type="ECO:0000256" key="2">
    <source>
        <dbReference type="ARBA" id="ARBA00022490"/>
    </source>
</evidence>
<dbReference type="EC" id="3.6.4.13" evidence="1"/>
<keyword evidence="16" id="KW-1185">Reference proteome</keyword>
<dbReference type="InterPro" id="IPR012677">
    <property type="entry name" value="Nucleotide-bd_a/b_plait_sf"/>
</dbReference>
<dbReference type="Pfam" id="PF00270">
    <property type="entry name" value="DEAD"/>
    <property type="match status" value="1"/>
</dbReference>
<accession>A0A939DDL2</accession>
<protein>
    <recommendedName>
        <fullName evidence="9">DEAD-box ATP-dependent RNA helicase RhpA</fullName>
        <ecNumber evidence="1">3.6.4.13</ecNumber>
    </recommendedName>
</protein>
<dbReference type="GO" id="GO:0016787">
    <property type="term" value="F:hydrolase activity"/>
    <property type="evidence" value="ECO:0007669"/>
    <property type="project" value="UniProtKB-KW"/>
</dbReference>
<proteinExistence type="inferred from homology"/>
<keyword evidence="2" id="KW-0963">Cytoplasm</keyword>
<comment type="similarity">
    <text evidence="7 11">Belongs to the DEAD box helicase family.</text>
</comment>
<evidence type="ECO:0000256" key="8">
    <source>
        <dbReference type="ARBA" id="ARBA00047984"/>
    </source>
</evidence>
<evidence type="ECO:0000256" key="4">
    <source>
        <dbReference type="ARBA" id="ARBA00022801"/>
    </source>
</evidence>
<dbReference type="RefSeq" id="WP_206559551.1">
    <property type="nucleotide sequence ID" value="NZ_JAFKCZ010000004.1"/>
</dbReference>
<dbReference type="CDD" id="cd18787">
    <property type="entry name" value="SF2_C_DEAD"/>
    <property type="match status" value="1"/>
</dbReference>
<dbReference type="GO" id="GO:0009266">
    <property type="term" value="P:response to temperature stimulus"/>
    <property type="evidence" value="ECO:0007669"/>
    <property type="project" value="UniProtKB-ARBA"/>
</dbReference>
<dbReference type="InterPro" id="IPR001650">
    <property type="entry name" value="Helicase_C-like"/>
</dbReference>